<dbReference type="InterPro" id="IPR019921">
    <property type="entry name" value="Lucif-like_OxRdtase_Rv2161c"/>
</dbReference>
<sequence>MKFGIATFVTDEGIRPDVLGRALEERGFDSLFLAEHSHIPTSRETPYPGGGELPRVYYRTLDPFVALTAAGGATNDLLLATGIALLPQRDLIHTAKLVASLDYLSDGRVAFGVGAGWNREEMRNHGVEPRTRGALMDEQLAALKTIWTQDEAEFHGKYVNFDPIYSWPKPVQKPHPPIYLGGESRAALNRLLRYGDAWLPRAHTSPEEMRRVRQWLADNGRPDVPFTVFGAGTEQAELAGYREADVERVTFMLDTLPEAETLETLDRLAKIADAHR</sequence>
<dbReference type="AlphaFoldDB" id="A0A848DMT3"/>
<evidence type="ECO:0000256" key="1">
    <source>
        <dbReference type="ARBA" id="ARBA00022630"/>
    </source>
</evidence>
<proteinExistence type="predicted"/>
<dbReference type="GO" id="GO:0046306">
    <property type="term" value="P:alkanesulfonate catabolic process"/>
    <property type="evidence" value="ECO:0007669"/>
    <property type="project" value="TreeGrafter"/>
</dbReference>
<name>A0A848DMT3_9PSEU</name>
<evidence type="ECO:0000259" key="5">
    <source>
        <dbReference type="Pfam" id="PF00296"/>
    </source>
</evidence>
<dbReference type="GO" id="GO:0008726">
    <property type="term" value="F:alkanesulfonate monooxygenase activity"/>
    <property type="evidence" value="ECO:0007669"/>
    <property type="project" value="TreeGrafter"/>
</dbReference>
<keyword evidence="4" id="KW-0503">Monooxygenase</keyword>
<evidence type="ECO:0000256" key="2">
    <source>
        <dbReference type="ARBA" id="ARBA00022643"/>
    </source>
</evidence>
<accession>A0A848DMT3</accession>
<evidence type="ECO:0000313" key="6">
    <source>
        <dbReference type="EMBL" id="NMH93839.1"/>
    </source>
</evidence>
<evidence type="ECO:0000256" key="3">
    <source>
        <dbReference type="ARBA" id="ARBA00023002"/>
    </source>
</evidence>
<protein>
    <submittedName>
        <fullName evidence="6">LLM class F420-dependent oxidoreductase</fullName>
    </submittedName>
</protein>
<dbReference type="Gene3D" id="3.20.20.30">
    <property type="entry name" value="Luciferase-like domain"/>
    <property type="match status" value="1"/>
</dbReference>
<evidence type="ECO:0000313" key="7">
    <source>
        <dbReference type="Proteomes" id="UP000586918"/>
    </source>
</evidence>
<dbReference type="Pfam" id="PF00296">
    <property type="entry name" value="Bac_luciferase"/>
    <property type="match status" value="1"/>
</dbReference>
<comment type="caution">
    <text evidence="6">The sequence shown here is derived from an EMBL/GenBank/DDBJ whole genome shotgun (WGS) entry which is preliminary data.</text>
</comment>
<feature type="domain" description="Luciferase-like" evidence="5">
    <location>
        <begin position="20"/>
        <end position="227"/>
    </location>
</feature>
<organism evidence="6 7">
    <name type="scientific">Pseudonocardia bannensis</name>
    <dbReference type="NCBI Taxonomy" id="630973"/>
    <lineage>
        <taxon>Bacteria</taxon>
        <taxon>Bacillati</taxon>
        <taxon>Actinomycetota</taxon>
        <taxon>Actinomycetes</taxon>
        <taxon>Pseudonocardiales</taxon>
        <taxon>Pseudonocardiaceae</taxon>
        <taxon>Pseudonocardia</taxon>
    </lineage>
</organism>
<dbReference type="Proteomes" id="UP000586918">
    <property type="component" value="Unassembled WGS sequence"/>
</dbReference>
<keyword evidence="7" id="KW-1185">Reference proteome</keyword>
<dbReference type="InterPro" id="IPR050172">
    <property type="entry name" value="SsuD_RutA_monooxygenase"/>
</dbReference>
<evidence type="ECO:0000256" key="4">
    <source>
        <dbReference type="ARBA" id="ARBA00023033"/>
    </source>
</evidence>
<dbReference type="InterPro" id="IPR011251">
    <property type="entry name" value="Luciferase-like_dom"/>
</dbReference>
<dbReference type="PANTHER" id="PTHR42847">
    <property type="entry name" value="ALKANESULFONATE MONOOXYGENASE"/>
    <property type="match status" value="1"/>
</dbReference>
<keyword evidence="3" id="KW-0560">Oxidoreductase</keyword>
<keyword evidence="1" id="KW-0285">Flavoprotein</keyword>
<dbReference type="PANTHER" id="PTHR42847:SF4">
    <property type="entry name" value="ALKANESULFONATE MONOOXYGENASE-RELATED"/>
    <property type="match status" value="1"/>
</dbReference>
<dbReference type="RefSeq" id="WP_169414532.1">
    <property type="nucleotide sequence ID" value="NZ_JAAXKZ010000084.1"/>
</dbReference>
<keyword evidence="2" id="KW-0288">FMN</keyword>
<gene>
    <name evidence="6" type="ORF">HF519_20135</name>
</gene>
<dbReference type="NCBIfam" id="TIGR03619">
    <property type="entry name" value="F420_Rv2161c"/>
    <property type="match status" value="1"/>
</dbReference>
<reference evidence="6 7" key="1">
    <citation type="submission" date="2020-04" db="EMBL/GenBank/DDBJ databases">
        <authorList>
            <person name="Klaysubun C."/>
            <person name="Duangmal K."/>
            <person name="Lipun K."/>
        </authorList>
    </citation>
    <scope>NUCLEOTIDE SEQUENCE [LARGE SCALE GENOMIC DNA]</scope>
    <source>
        <strain evidence="6 7">DSM 45300</strain>
    </source>
</reference>
<dbReference type="SUPFAM" id="SSF51679">
    <property type="entry name" value="Bacterial luciferase-like"/>
    <property type="match status" value="1"/>
</dbReference>
<dbReference type="EMBL" id="JAAXKZ010000084">
    <property type="protein sequence ID" value="NMH93839.1"/>
    <property type="molecule type" value="Genomic_DNA"/>
</dbReference>
<dbReference type="InterPro" id="IPR036661">
    <property type="entry name" value="Luciferase-like_sf"/>
</dbReference>